<evidence type="ECO:0000256" key="3">
    <source>
        <dbReference type="ARBA" id="ARBA00023157"/>
    </source>
</evidence>
<evidence type="ECO:0000256" key="5">
    <source>
        <dbReference type="SAM" id="SignalP"/>
    </source>
</evidence>
<reference evidence="7" key="1">
    <citation type="submission" date="2016-04" db="EMBL/GenBank/DDBJ databases">
        <authorList>
            <person name="Evans L.H."/>
            <person name="Alamgir A."/>
            <person name="Owens N."/>
            <person name="Weber N.D."/>
            <person name="Virtaneva K."/>
            <person name="Barbian K."/>
            <person name="Babar A."/>
            <person name="Rosenke K."/>
        </authorList>
    </citation>
    <scope>NUCLEOTIDE SEQUENCE</scope>
    <source>
        <strain evidence="7">86-2</strain>
    </source>
</reference>
<dbReference type="PROSITE" id="PS51352">
    <property type="entry name" value="THIOREDOXIN_2"/>
    <property type="match status" value="1"/>
</dbReference>
<dbReference type="RefSeq" id="WP_296947077.1">
    <property type="nucleotide sequence ID" value="NZ_LT599021.1"/>
</dbReference>
<proteinExistence type="predicted"/>
<dbReference type="InterPro" id="IPR012336">
    <property type="entry name" value="Thioredoxin-like_fold"/>
</dbReference>
<dbReference type="Pfam" id="PF13905">
    <property type="entry name" value="Thioredoxin_8"/>
    <property type="match status" value="1"/>
</dbReference>
<evidence type="ECO:0000256" key="2">
    <source>
        <dbReference type="ARBA" id="ARBA00022748"/>
    </source>
</evidence>
<keyword evidence="2" id="KW-0201">Cytochrome c-type biogenesis</keyword>
<dbReference type="GO" id="GO:0017004">
    <property type="term" value="P:cytochrome complex assembly"/>
    <property type="evidence" value="ECO:0007669"/>
    <property type="project" value="UniProtKB-KW"/>
</dbReference>
<evidence type="ECO:0000259" key="6">
    <source>
        <dbReference type="PROSITE" id="PS51352"/>
    </source>
</evidence>
<dbReference type="PANTHER" id="PTHR42852">
    <property type="entry name" value="THIOL:DISULFIDE INTERCHANGE PROTEIN DSBE"/>
    <property type="match status" value="1"/>
</dbReference>
<dbReference type="InterPro" id="IPR013766">
    <property type="entry name" value="Thioredoxin_domain"/>
</dbReference>
<gene>
    <name evidence="7" type="ORF">KL86DYS2_10646</name>
</gene>
<dbReference type="Pfam" id="PF14289">
    <property type="entry name" value="DUF4369"/>
    <property type="match status" value="1"/>
</dbReference>
<evidence type="ECO:0000313" key="7">
    <source>
        <dbReference type="EMBL" id="SBV93984.1"/>
    </source>
</evidence>
<dbReference type="CDD" id="cd02966">
    <property type="entry name" value="TlpA_like_family"/>
    <property type="match status" value="1"/>
</dbReference>
<dbReference type="InterPro" id="IPR025380">
    <property type="entry name" value="DUF4369"/>
</dbReference>
<accession>A0A212J3M4</accession>
<feature type="chain" id="PRO_5013075289" description="Thioredoxin domain-containing protein" evidence="5">
    <location>
        <begin position="21"/>
        <end position="390"/>
    </location>
</feature>
<comment type="subcellular location">
    <subcellularLocation>
        <location evidence="1">Cell envelope</location>
    </subcellularLocation>
</comment>
<organism evidence="7">
    <name type="scientific">uncultured Dysgonomonas sp</name>
    <dbReference type="NCBI Taxonomy" id="206096"/>
    <lineage>
        <taxon>Bacteria</taxon>
        <taxon>Pseudomonadati</taxon>
        <taxon>Bacteroidota</taxon>
        <taxon>Bacteroidia</taxon>
        <taxon>Bacteroidales</taxon>
        <taxon>Dysgonomonadaceae</taxon>
        <taxon>Dysgonomonas</taxon>
        <taxon>environmental samples</taxon>
    </lineage>
</organism>
<dbReference type="GO" id="GO:0030313">
    <property type="term" value="C:cell envelope"/>
    <property type="evidence" value="ECO:0007669"/>
    <property type="project" value="UniProtKB-SubCell"/>
</dbReference>
<dbReference type="Gene3D" id="3.40.30.10">
    <property type="entry name" value="Glutaredoxin"/>
    <property type="match status" value="1"/>
</dbReference>
<dbReference type="EMBL" id="FLUL01000001">
    <property type="protein sequence ID" value="SBV93984.1"/>
    <property type="molecule type" value="Genomic_DNA"/>
</dbReference>
<evidence type="ECO:0000256" key="4">
    <source>
        <dbReference type="ARBA" id="ARBA00023284"/>
    </source>
</evidence>
<keyword evidence="5" id="KW-0732">Signal</keyword>
<dbReference type="SUPFAM" id="SSF52833">
    <property type="entry name" value="Thioredoxin-like"/>
    <property type="match status" value="1"/>
</dbReference>
<dbReference type="PANTHER" id="PTHR42852:SF6">
    <property type="entry name" value="THIOL:DISULFIDE INTERCHANGE PROTEIN DSBE"/>
    <property type="match status" value="1"/>
</dbReference>
<feature type="signal peptide" evidence="5">
    <location>
        <begin position="1"/>
        <end position="20"/>
    </location>
</feature>
<dbReference type="InterPro" id="IPR050553">
    <property type="entry name" value="Thioredoxin_ResA/DsbE_sf"/>
</dbReference>
<keyword evidence="4" id="KW-0676">Redox-active center</keyword>
<name>A0A212J3M4_9BACT</name>
<dbReference type="AlphaFoldDB" id="A0A212J3M4"/>
<evidence type="ECO:0000256" key="1">
    <source>
        <dbReference type="ARBA" id="ARBA00004196"/>
    </source>
</evidence>
<dbReference type="InterPro" id="IPR036249">
    <property type="entry name" value="Thioredoxin-like_sf"/>
</dbReference>
<protein>
    <recommendedName>
        <fullName evidence="6">Thioredoxin domain-containing protein</fullName>
    </recommendedName>
</protein>
<keyword evidence="3" id="KW-1015">Disulfide bond</keyword>
<dbReference type="PROSITE" id="PS51257">
    <property type="entry name" value="PROKAR_LIPOPROTEIN"/>
    <property type="match status" value="1"/>
</dbReference>
<feature type="domain" description="Thioredoxin" evidence="6">
    <location>
        <begin position="256"/>
        <end position="390"/>
    </location>
</feature>
<sequence length="390" mass="44111">MKTFLFSKLSIITLAVISFASCQNKGPHFTVEGKIANADTTMLYLERRSLNETTIIDSVKLETDGSFKFKEPALGYPEFYLLRMDKQSINLAIDSIETITVHASKPTFASEYTIEGSEGSVKIKDIVFAQNKLSRTVSDLRKQFESKEISQDQYVAEIQKALDGYKTKAKDLILSDSKSLASYFALFQKVDGYLIFDPYDKNDLVAFRAVATVWDLYKSKSPRAEHLKTFTLTTLAELKQMASQEETLKKLENTEATDHSVFYNITLPDINNKEVSLSSLKGKVVILDFTAYQTDFSPAHNILINNVYSKNKGNVEVYQVSFDTDIHAWKNAATNLPWICVRDSKLLNSEWLAKFNIQGFPTTYLLNKNGEIVKRILSTDNLASEVQKLL</sequence>